<feature type="compositionally biased region" description="Acidic residues" evidence="1">
    <location>
        <begin position="259"/>
        <end position="269"/>
    </location>
</feature>
<dbReference type="KEGG" id="more:E1B28_003882"/>
<feature type="compositionally biased region" description="Acidic residues" evidence="1">
    <location>
        <begin position="290"/>
        <end position="313"/>
    </location>
</feature>
<reference evidence="2" key="1">
    <citation type="journal article" date="2021" name="Genome Biol. Evol.">
        <title>The assembled and annotated genome of the fairy-ring fungus Marasmius oreades.</title>
        <authorList>
            <person name="Hiltunen M."/>
            <person name="Ament-Velasquez S.L."/>
            <person name="Johannesson H."/>
        </authorList>
    </citation>
    <scope>NUCLEOTIDE SEQUENCE</scope>
    <source>
        <strain evidence="2">03SP1</strain>
    </source>
</reference>
<name>A0A9P8AB56_9AGAR</name>
<evidence type="ECO:0000313" key="3">
    <source>
        <dbReference type="Proteomes" id="UP001049176"/>
    </source>
</evidence>
<feature type="compositionally biased region" description="Polar residues" evidence="1">
    <location>
        <begin position="215"/>
        <end position="231"/>
    </location>
</feature>
<feature type="compositionally biased region" description="Basic and acidic residues" evidence="1">
    <location>
        <begin position="199"/>
        <end position="214"/>
    </location>
</feature>
<gene>
    <name evidence="2" type="ORF">E1B28_003882</name>
</gene>
<dbReference type="AlphaFoldDB" id="A0A9P8AB56"/>
<organism evidence="2 3">
    <name type="scientific">Marasmius oreades</name>
    <name type="common">fairy-ring Marasmius</name>
    <dbReference type="NCBI Taxonomy" id="181124"/>
    <lineage>
        <taxon>Eukaryota</taxon>
        <taxon>Fungi</taxon>
        <taxon>Dikarya</taxon>
        <taxon>Basidiomycota</taxon>
        <taxon>Agaricomycotina</taxon>
        <taxon>Agaricomycetes</taxon>
        <taxon>Agaricomycetidae</taxon>
        <taxon>Agaricales</taxon>
        <taxon>Marasmiineae</taxon>
        <taxon>Marasmiaceae</taxon>
        <taxon>Marasmius</taxon>
    </lineage>
</organism>
<feature type="compositionally biased region" description="Low complexity" evidence="1">
    <location>
        <begin position="325"/>
        <end position="342"/>
    </location>
</feature>
<evidence type="ECO:0000313" key="2">
    <source>
        <dbReference type="EMBL" id="KAG7096446.1"/>
    </source>
</evidence>
<keyword evidence="3" id="KW-1185">Reference proteome</keyword>
<proteinExistence type="predicted"/>
<accession>A0A9P8AB56</accession>
<feature type="compositionally biased region" description="Basic and acidic residues" evidence="1">
    <location>
        <begin position="270"/>
        <end position="279"/>
    </location>
</feature>
<dbReference type="GeneID" id="66072958"/>
<evidence type="ECO:0000256" key="1">
    <source>
        <dbReference type="SAM" id="MobiDB-lite"/>
    </source>
</evidence>
<dbReference type="EMBL" id="CM032182">
    <property type="protein sequence ID" value="KAG7096446.1"/>
    <property type="molecule type" value="Genomic_DNA"/>
</dbReference>
<dbReference type="RefSeq" id="XP_043012916.1">
    <property type="nucleotide sequence ID" value="XM_043148321.1"/>
</dbReference>
<sequence>MPPAFPFSSPLSSLPSSSRTTPSLDDLIYAMETEVAEAVVPIKVPGEEISEVGEKEAIVLRTTTSEVVNTTLPASPLLPNTSVPINEPYPTALTNRTVHTNGGKKRQSQSICTGPPTKRFRVDSGGPHFDADFFSPSLSHRAPHPHPHGHSIRPAPTSPDRVVVRVRRVGVMKAYNTKSQQRPQPQVQKHPKSKARVKKISESVKPVQEKRDTTTRYLRQQPDKVSSTSKMATKAPTKPASAGKSGTTRSRALRMIVESDSDSSDSDEEDRTKVAERRSSSPLSSVMSSETEEEENGDESADEVDSDEEEDEIVEKKAKSKLRGSAKSSKASTRTKPSSSAFPKPPSPLDPRDAEIIGLLIETMAQSRASSHTVSVLYKSLLENRAGVLVRLAEGLEPKDEEGEVEAKQKRGEKDWWMYELVRVLELGMTRCGMFGRVDSSGRDSSDRLMEAHYFYVPERDEDQERATLIRSIMPRAGKRNETKKYKQYYWKPVEGKRLRWDAVDGI</sequence>
<feature type="compositionally biased region" description="Basic residues" evidence="1">
    <location>
        <begin position="189"/>
        <end position="198"/>
    </location>
</feature>
<feature type="region of interest" description="Disordered" evidence="1">
    <location>
        <begin position="95"/>
        <end position="162"/>
    </location>
</feature>
<feature type="region of interest" description="Disordered" evidence="1">
    <location>
        <begin position="174"/>
        <end position="351"/>
    </location>
</feature>
<feature type="compositionally biased region" description="Polar residues" evidence="1">
    <location>
        <begin position="176"/>
        <end position="187"/>
    </location>
</feature>
<feature type="compositionally biased region" description="Low complexity" evidence="1">
    <location>
        <begin position="280"/>
        <end position="289"/>
    </location>
</feature>
<dbReference type="Proteomes" id="UP001049176">
    <property type="component" value="Chromosome 2"/>
</dbReference>
<feature type="compositionally biased region" description="Basic residues" evidence="1">
    <location>
        <begin position="141"/>
        <end position="151"/>
    </location>
</feature>
<dbReference type="OrthoDB" id="5348546at2759"/>
<feature type="region of interest" description="Disordered" evidence="1">
    <location>
        <begin position="1"/>
        <end position="22"/>
    </location>
</feature>
<comment type="caution">
    <text evidence="2">The sequence shown here is derived from an EMBL/GenBank/DDBJ whole genome shotgun (WGS) entry which is preliminary data.</text>
</comment>
<protein>
    <submittedName>
        <fullName evidence="2">Uncharacterized protein</fullName>
    </submittedName>
</protein>